<feature type="domain" description="RNase H type-1" evidence="1">
    <location>
        <begin position="175"/>
        <end position="242"/>
    </location>
</feature>
<dbReference type="GO" id="GO:0004523">
    <property type="term" value="F:RNA-DNA hybrid ribonuclease activity"/>
    <property type="evidence" value="ECO:0007669"/>
    <property type="project" value="InterPro"/>
</dbReference>
<reference evidence="3" key="2">
    <citation type="submission" date="2021-01" db="UniProtKB">
        <authorList>
            <consortium name="EnsemblPlants"/>
        </authorList>
    </citation>
    <scope>IDENTIFICATION</scope>
</reference>
<evidence type="ECO:0000259" key="2">
    <source>
        <dbReference type="Pfam" id="PF13966"/>
    </source>
</evidence>
<keyword evidence="4" id="KW-1185">Reference proteome</keyword>
<dbReference type="Gramene" id="QL12p022431:mrna">
    <property type="protein sequence ID" value="QL12p022431:mrna:CDS:1"/>
    <property type="gene ID" value="QL12p022431"/>
</dbReference>
<reference evidence="3 4" key="1">
    <citation type="journal article" date="2016" name="G3 (Bethesda)">
        <title>First Draft Assembly and Annotation of the Genome of a California Endemic Oak Quercus lobata Nee (Fagaceae).</title>
        <authorList>
            <person name="Sork V.L."/>
            <person name="Fitz-Gibbon S.T."/>
            <person name="Puiu D."/>
            <person name="Crepeau M."/>
            <person name="Gugger P.F."/>
            <person name="Sherman R."/>
            <person name="Stevens K."/>
            <person name="Langley C.H."/>
            <person name="Pellegrini M."/>
            <person name="Salzberg S.L."/>
        </authorList>
    </citation>
    <scope>NUCLEOTIDE SEQUENCE [LARGE SCALE GENOMIC DNA]</scope>
    <source>
        <strain evidence="3 4">cv. SW786</strain>
    </source>
</reference>
<dbReference type="Proteomes" id="UP000594261">
    <property type="component" value="Chromosome 12"/>
</dbReference>
<organism evidence="3 4">
    <name type="scientific">Quercus lobata</name>
    <name type="common">Valley oak</name>
    <dbReference type="NCBI Taxonomy" id="97700"/>
    <lineage>
        <taxon>Eukaryota</taxon>
        <taxon>Viridiplantae</taxon>
        <taxon>Streptophyta</taxon>
        <taxon>Embryophyta</taxon>
        <taxon>Tracheophyta</taxon>
        <taxon>Spermatophyta</taxon>
        <taxon>Magnoliopsida</taxon>
        <taxon>eudicotyledons</taxon>
        <taxon>Gunneridae</taxon>
        <taxon>Pentapetalae</taxon>
        <taxon>rosids</taxon>
        <taxon>fabids</taxon>
        <taxon>Fagales</taxon>
        <taxon>Fagaceae</taxon>
        <taxon>Quercus</taxon>
    </lineage>
</organism>
<dbReference type="Pfam" id="PF13966">
    <property type="entry name" value="zf-RVT"/>
    <property type="match status" value="1"/>
</dbReference>
<dbReference type="InParanoid" id="A0A7N2N3X6"/>
<evidence type="ECO:0008006" key="5">
    <source>
        <dbReference type="Google" id="ProtNLM"/>
    </source>
</evidence>
<dbReference type="InterPro" id="IPR052929">
    <property type="entry name" value="RNase_H-like_EbsB-rel"/>
</dbReference>
<evidence type="ECO:0000259" key="1">
    <source>
        <dbReference type="Pfam" id="PF13456"/>
    </source>
</evidence>
<dbReference type="AlphaFoldDB" id="A0A7N2N3X6"/>
<accession>A0A7N2N3X6</accession>
<dbReference type="PANTHER" id="PTHR47074:SF11">
    <property type="entry name" value="REVERSE TRANSCRIPTASE-LIKE PROTEIN"/>
    <property type="match status" value="1"/>
</dbReference>
<proteinExistence type="predicted"/>
<dbReference type="InterPro" id="IPR026960">
    <property type="entry name" value="RVT-Znf"/>
</dbReference>
<dbReference type="PANTHER" id="PTHR47074">
    <property type="entry name" value="BNAC02G40300D PROTEIN"/>
    <property type="match status" value="1"/>
</dbReference>
<evidence type="ECO:0000313" key="3">
    <source>
        <dbReference type="EnsemblPlants" id="QL12p022431:mrna:CDS:1"/>
    </source>
</evidence>
<name>A0A7N2N3X6_QUELO</name>
<dbReference type="InterPro" id="IPR002156">
    <property type="entry name" value="RNaseH_domain"/>
</dbReference>
<protein>
    <recommendedName>
        <fullName evidence="5">Reverse transcriptase zinc-binding domain-containing protein</fullName>
    </recommendedName>
</protein>
<dbReference type="GO" id="GO:0003676">
    <property type="term" value="F:nucleic acid binding"/>
    <property type="evidence" value="ECO:0007669"/>
    <property type="project" value="InterPro"/>
</dbReference>
<feature type="domain" description="Reverse transcriptase zinc-binding" evidence="2">
    <location>
        <begin position="3"/>
        <end position="71"/>
    </location>
</feature>
<dbReference type="Pfam" id="PF13456">
    <property type="entry name" value="RVT_3"/>
    <property type="match status" value="1"/>
</dbReference>
<dbReference type="EnsemblPlants" id="QL12p022431:mrna">
    <property type="protein sequence ID" value="QL12p022431:mrna:CDS:1"/>
    <property type="gene ID" value="QL12p022431"/>
</dbReference>
<sequence length="243" mass="27670">MKQRLRNSIWGLQIPHKVKHMIWRASHNAIPTLCNLWKRKAVNSIQCSRCLTGSEDTVHALWSCPALYVIWQGNKVLTKLLRYEFDTFSDLLGMVFLLKERVDTNLLAIIFWLIWSKRNSDRCGDKFVKITHIRGRANTLLQDFLAAQNPQYQPNTESVRAVRWIPPILPHYKVNFDGACFTTEGAAGLGAMICDASDKVFRALAQRIKNLISAATMEALTCRRAMFLAKDEGVLDCIFEGDA</sequence>
<evidence type="ECO:0000313" key="4">
    <source>
        <dbReference type="Proteomes" id="UP000594261"/>
    </source>
</evidence>
<dbReference type="EMBL" id="LRBV02000012">
    <property type="status" value="NOT_ANNOTATED_CDS"/>
    <property type="molecule type" value="Genomic_DNA"/>
</dbReference>